<dbReference type="EMBL" id="BLLK01000077">
    <property type="protein sequence ID" value="GFH62069.1"/>
    <property type="molecule type" value="Genomic_DNA"/>
</dbReference>
<protein>
    <submittedName>
        <fullName evidence="1">Uncharacterized protein</fullName>
    </submittedName>
</protein>
<dbReference type="Proteomes" id="UP001054902">
    <property type="component" value="Unassembled WGS sequence"/>
</dbReference>
<accession>A0AAD3DG70</accession>
<sequence>MHLSGIVSLTKLHDFAGIEMHMPRHVLKVPGNIHVSAVEPRPRSNRVEDRYLLHKKATLDVVPSRPSSLSKSQTTLSVGCQQNKEVEMITSLDSSRDTCRRQITILNSVNEQDSRKLKENKKPNKELQAAAYNLCDAMEMSDLTRDFIAGFQRTIKFNRGDFLKMGLKAFSKRTICTRQSLNKGFSKKKLRHKGFSIERLRYNDLKLMRKNLTRLLASSKRTIYSRQCLKERFSAEKELLLKQSKNDITYGSCDIMSRKVFP</sequence>
<name>A0AAD3DG70_9STRA</name>
<organism evidence="1 2">
    <name type="scientific">Chaetoceros tenuissimus</name>
    <dbReference type="NCBI Taxonomy" id="426638"/>
    <lineage>
        <taxon>Eukaryota</taxon>
        <taxon>Sar</taxon>
        <taxon>Stramenopiles</taxon>
        <taxon>Ochrophyta</taxon>
        <taxon>Bacillariophyta</taxon>
        <taxon>Coscinodiscophyceae</taxon>
        <taxon>Chaetocerotophycidae</taxon>
        <taxon>Chaetocerotales</taxon>
        <taxon>Chaetocerotaceae</taxon>
        <taxon>Chaetoceros</taxon>
    </lineage>
</organism>
<keyword evidence="2" id="KW-1185">Reference proteome</keyword>
<evidence type="ECO:0000313" key="1">
    <source>
        <dbReference type="EMBL" id="GFH62069.1"/>
    </source>
</evidence>
<dbReference type="AlphaFoldDB" id="A0AAD3DG70"/>
<reference evidence="1 2" key="1">
    <citation type="journal article" date="2021" name="Sci. Rep.">
        <title>The genome of the diatom Chaetoceros tenuissimus carries an ancient integrated fragment of an extant virus.</title>
        <authorList>
            <person name="Hongo Y."/>
            <person name="Kimura K."/>
            <person name="Takaki Y."/>
            <person name="Yoshida Y."/>
            <person name="Baba S."/>
            <person name="Kobayashi G."/>
            <person name="Nagasaki K."/>
            <person name="Hano T."/>
            <person name="Tomaru Y."/>
        </authorList>
    </citation>
    <scope>NUCLEOTIDE SEQUENCE [LARGE SCALE GENOMIC DNA]</scope>
    <source>
        <strain evidence="1 2">NIES-3715</strain>
    </source>
</reference>
<proteinExistence type="predicted"/>
<comment type="caution">
    <text evidence="1">The sequence shown here is derived from an EMBL/GenBank/DDBJ whole genome shotgun (WGS) entry which is preliminary data.</text>
</comment>
<gene>
    <name evidence="1" type="ORF">CTEN210_18545</name>
</gene>
<evidence type="ECO:0000313" key="2">
    <source>
        <dbReference type="Proteomes" id="UP001054902"/>
    </source>
</evidence>